<organism evidence="2 3">
    <name type="scientific">Allocatelliglobosispora scoriae</name>
    <dbReference type="NCBI Taxonomy" id="643052"/>
    <lineage>
        <taxon>Bacteria</taxon>
        <taxon>Bacillati</taxon>
        <taxon>Actinomycetota</taxon>
        <taxon>Actinomycetes</taxon>
        <taxon>Micromonosporales</taxon>
        <taxon>Micromonosporaceae</taxon>
        <taxon>Allocatelliglobosispora</taxon>
    </lineage>
</organism>
<keyword evidence="3" id="KW-1185">Reference proteome</keyword>
<gene>
    <name evidence="2" type="ORF">F4553_007705</name>
</gene>
<accession>A0A841C652</accession>
<proteinExistence type="predicted"/>
<dbReference type="InterPro" id="IPR008949">
    <property type="entry name" value="Isoprenoid_synthase_dom_sf"/>
</dbReference>
<evidence type="ECO:0000256" key="1">
    <source>
        <dbReference type="SAM" id="MobiDB-lite"/>
    </source>
</evidence>
<dbReference type="Proteomes" id="UP000587527">
    <property type="component" value="Unassembled WGS sequence"/>
</dbReference>
<reference evidence="2 3" key="1">
    <citation type="submission" date="2020-08" db="EMBL/GenBank/DDBJ databases">
        <title>Sequencing the genomes of 1000 actinobacteria strains.</title>
        <authorList>
            <person name="Klenk H.-P."/>
        </authorList>
    </citation>
    <scope>NUCLEOTIDE SEQUENCE [LARGE SCALE GENOMIC DNA]</scope>
    <source>
        <strain evidence="2 3">DSM 45362</strain>
    </source>
</reference>
<protein>
    <submittedName>
        <fullName evidence="2">Uncharacterized protein</fullName>
    </submittedName>
</protein>
<comment type="caution">
    <text evidence="2">The sequence shown here is derived from an EMBL/GenBank/DDBJ whole genome shotgun (WGS) entry which is preliminary data.</text>
</comment>
<dbReference type="InterPro" id="IPR033749">
    <property type="entry name" value="Polyprenyl_synt_CS"/>
</dbReference>
<dbReference type="RefSeq" id="WP_184846275.1">
    <property type="nucleotide sequence ID" value="NZ_JACHMN010000003.1"/>
</dbReference>
<dbReference type="AlphaFoldDB" id="A0A841C652"/>
<evidence type="ECO:0000313" key="2">
    <source>
        <dbReference type="EMBL" id="MBB5874271.1"/>
    </source>
</evidence>
<dbReference type="EMBL" id="JACHMN010000003">
    <property type="protein sequence ID" value="MBB5874271.1"/>
    <property type="molecule type" value="Genomic_DNA"/>
</dbReference>
<evidence type="ECO:0000313" key="3">
    <source>
        <dbReference type="Proteomes" id="UP000587527"/>
    </source>
</evidence>
<dbReference type="PROSITE" id="PS00444">
    <property type="entry name" value="POLYPRENYL_SYNTHASE_2"/>
    <property type="match status" value="1"/>
</dbReference>
<sequence length="365" mass="40388">MSHSWGHVVALARCARRCLPVMFYSNARCRDLTAAFESVVTPMITEAADPADRAYLHDQLLSWGIKGSYLMENYVRLVGSPPRPDVSILAGVFTRLYDDALDEFDDDTVGARLSALFAGGDLEPRTTVEHLLAAVYRALAERAPRATHPAAYRVLTELHDSQLESLKQAGSDLTDQQVWDLALAKGGRGVVVLCSLVVPGLSATDEELLHDLGAMLQVVDDYQDAADDRRSGLRTTCTDGGVSVTFLLEWMRDIESRMAAVHGAVPTRPFFDSLYLWLYTIVGVRLLRRGPVRRSWSRQVPRVIPMRVILLRRDVLHGTWSVDSVDRHRRRVRAGAVPSEHLPAGPPAQEGSGPRRGAPPPRQRG</sequence>
<feature type="region of interest" description="Disordered" evidence="1">
    <location>
        <begin position="333"/>
        <end position="365"/>
    </location>
</feature>
<name>A0A841C652_9ACTN</name>
<dbReference type="SUPFAM" id="SSF48576">
    <property type="entry name" value="Terpenoid synthases"/>
    <property type="match status" value="1"/>
</dbReference>
<dbReference type="CDD" id="cd00385">
    <property type="entry name" value="Isoprenoid_Biosyn_C1"/>
    <property type="match status" value="1"/>
</dbReference>